<keyword evidence="3" id="KW-0285">Flavoprotein</keyword>
<evidence type="ECO:0000256" key="4">
    <source>
        <dbReference type="ARBA" id="ARBA00022827"/>
    </source>
</evidence>
<dbReference type="Gene3D" id="3.50.50.60">
    <property type="entry name" value="FAD/NAD(P)-binding domain"/>
    <property type="match status" value="2"/>
</dbReference>
<dbReference type="EMBL" id="MU806951">
    <property type="protein sequence ID" value="KAJ3832462.1"/>
    <property type="molecule type" value="Genomic_DNA"/>
</dbReference>
<dbReference type="InterPro" id="IPR036188">
    <property type="entry name" value="FAD/NAD-bd_sf"/>
</dbReference>
<feature type="domain" description="Phenol hydroxylase-like C-terminal dimerisation" evidence="8">
    <location>
        <begin position="364"/>
        <end position="417"/>
    </location>
</feature>
<protein>
    <submittedName>
        <fullName evidence="9">Monooxygenase</fullName>
    </submittedName>
</protein>
<dbReference type="InterPro" id="IPR050641">
    <property type="entry name" value="RIFMO-like"/>
</dbReference>
<dbReference type="Gene3D" id="3.30.9.10">
    <property type="entry name" value="D-Amino Acid Oxidase, subunit A, domain 2"/>
    <property type="match status" value="1"/>
</dbReference>
<dbReference type="Pfam" id="PF01494">
    <property type="entry name" value="FAD_binding_3"/>
    <property type="match status" value="2"/>
</dbReference>
<dbReference type="Pfam" id="PF07976">
    <property type="entry name" value="Phe_hydrox_dim"/>
    <property type="match status" value="1"/>
</dbReference>
<dbReference type="InterPro" id="IPR002938">
    <property type="entry name" value="FAD-bd"/>
</dbReference>
<keyword evidence="5" id="KW-0560">Oxidoreductase</keyword>
<dbReference type="PANTHER" id="PTHR43004">
    <property type="entry name" value="TRK SYSTEM POTASSIUM UPTAKE PROTEIN"/>
    <property type="match status" value="1"/>
</dbReference>
<evidence type="ECO:0000313" key="9">
    <source>
        <dbReference type="EMBL" id="KAJ3832462.1"/>
    </source>
</evidence>
<evidence type="ECO:0000259" key="7">
    <source>
        <dbReference type="Pfam" id="PF01494"/>
    </source>
</evidence>
<sequence>MSTNVLIVGAGPTGLALALLLLQNGLTVRIIEKQSRFHPGERGSGIQPRTLELYKFLGILPDIHSQSAYMPEQIKYYSAPDDGKPPRTSIFMELLKNSPDRPLLELSTELQSFEQHPDHVLARMIKTNDSKQIQETATQLGTSFLGESPAMEAVTGDIYVEGDTLTRIPVRSFITWITLSPNIRMVDKFSNGGRVFIAGNAAHVHSPTGGWQGMNTGVQDSFNLAWKLALVHKGLAPQSILETYSSERTPHSRSGREIYADTAEIPDPYRSGEDGTARGGDRAPDAPSLTHLGANGDAPRKSFFDLFTTTQHTALIFSGLISGLTGENTVTETSEALRKYPSGYLKSVLVLPRTDTSNSSSSLVDMTLVDTEGWAYKNYAVAVDTPTVIIVRPDGYIGALVTSGGSGIRKYFSAIFSQM</sequence>
<dbReference type="InterPro" id="IPR036249">
    <property type="entry name" value="Thioredoxin-like_sf"/>
</dbReference>
<keyword evidence="4" id="KW-0274">FAD</keyword>
<comment type="cofactor">
    <cofactor evidence="1">
        <name>FAD</name>
        <dbReference type="ChEBI" id="CHEBI:57692"/>
    </cofactor>
</comment>
<name>A0AA38NXJ9_9AGAR</name>
<evidence type="ECO:0000259" key="8">
    <source>
        <dbReference type="Pfam" id="PF07976"/>
    </source>
</evidence>
<keyword evidence="10" id="KW-1185">Reference proteome</keyword>
<dbReference type="PANTHER" id="PTHR43004:SF19">
    <property type="entry name" value="BINDING MONOOXYGENASE, PUTATIVE (JCVI)-RELATED"/>
    <property type="match status" value="1"/>
</dbReference>
<feature type="domain" description="FAD-binding" evidence="7">
    <location>
        <begin position="182"/>
        <end position="253"/>
    </location>
</feature>
<evidence type="ECO:0000256" key="1">
    <source>
        <dbReference type="ARBA" id="ARBA00001974"/>
    </source>
</evidence>
<feature type="domain" description="FAD-binding" evidence="7">
    <location>
        <begin position="3"/>
        <end position="67"/>
    </location>
</feature>
<proteinExistence type="inferred from homology"/>
<organism evidence="9 10">
    <name type="scientific">Lentinula raphanica</name>
    <dbReference type="NCBI Taxonomy" id="153919"/>
    <lineage>
        <taxon>Eukaryota</taxon>
        <taxon>Fungi</taxon>
        <taxon>Dikarya</taxon>
        <taxon>Basidiomycota</taxon>
        <taxon>Agaricomycotina</taxon>
        <taxon>Agaricomycetes</taxon>
        <taxon>Agaricomycetidae</taxon>
        <taxon>Agaricales</taxon>
        <taxon>Marasmiineae</taxon>
        <taxon>Omphalotaceae</taxon>
        <taxon>Lentinula</taxon>
    </lineage>
</organism>
<evidence type="ECO:0000256" key="5">
    <source>
        <dbReference type="ARBA" id="ARBA00023002"/>
    </source>
</evidence>
<comment type="similarity">
    <text evidence="2">Belongs to the PheA/TfdB FAD monooxygenase family.</text>
</comment>
<evidence type="ECO:0000256" key="2">
    <source>
        <dbReference type="ARBA" id="ARBA00007801"/>
    </source>
</evidence>
<dbReference type="InterPro" id="IPR012941">
    <property type="entry name" value="Phe_hydrox_C_dim_dom"/>
</dbReference>
<dbReference type="AlphaFoldDB" id="A0AA38NXJ9"/>
<evidence type="ECO:0000256" key="6">
    <source>
        <dbReference type="SAM" id="MobiDB-lite"/>
    </source>
</evidence>
<feature type="compositionally biased region" description="Basic and acidic residues" evidence="6">
    <location>
        <begin position="270"/>
        <end position="284"/>
    </location>
</feature>
<evidence type="ECO:0000256" key="3">
    <source>
        <dbReference type="ARBA" id="ARBA00022630"/>
    </source>
</evidence>
<feature type="compositionally biased region" description="Basic and acidic residues" evidence="6">
    <location>
        <begin position="248"/>
        <end position="259"/>
    </location>
</feature>
<dbReference type="SUPFAM" id="SSF52833">
    <property type="entry name" value="Thioredoxin-like"/>
    <property type="match status" value="1"/>
</dbReference>
<evidence type="ECO:0000313" key="10">
    <source>
        <dbReference type="Proteomes" id="UP001163846"/>
    </source>
</evidence>
<comment type="caution">
    <text evidence="9">The sequence shown here is derived from an EMBL/GenBank/DDBJ whole genome shotgun (WGS) entry which is preliminary data.</text>
</comment>
<keyword evidence="9" id="KW-0503">Monooxygenase</keyword>
<feature type="region of interest" description="Disordered" evidence="6">
    <location>
        <begin position="245"/>
        <end position="294"/>
    </location>
</feature>
<accession>A0AA38NXJ9</accession>
<reference evidence="9" key="1">
    <citation type="submission" date="2022-08" db="EMBL/GenBank/DDBJ databases">
        <authorList>
            <consortium name="DOE Joint Genome Institute"/>
            <person name="Min B."/>
            <person name="Riley R."/>
            <person name="Sierra-Patev S."/>
            <person name="Naranjo-Ortiz M."/>
            <person name="Looney B."/>
            <person name="Konkel Z."/>
            <person name="Slot J.C."/>
            <person name="Sakamoto Y."/>
            <person name="Steenwyk J.L."/>
            <person name="Rokas A."/>
            <person name="Carro J."/>
            <person name="Camarero S."/>
            <person name="Ferreira P."/>
            <person name="Molpeceres G."/>
            <person name="Ruiz-Duenas F.J."/>
            <person name="Serrano A."/>
            <person name="Henrissat B."/>
            <person name="Drula E."/>
            <person name="Hughes K.W."/>
            <person name="Mata J.L."/>
            <person name="Ishikawa N.K."/>
            <person name="Vargas-Isla R."/>
            <person name="Ushijima S."/>
            <person name="Smith C.A."/>
            <person name="Ahrendt S."/>
            <person name="Andreopoulos W."/>
            <person name="He G."/>
            <person name="Labutti K."/>
            <person name="Lipzen A."/>
            <person name="Ng V."/>
            <person name="Sandor L."/>
            <person name="Barry K."/>
            <person name="Martinez A.T."/>
            <person name="Xiao Y."/>
            <person name="Gibbons J.G."/>
            <person name="Terashima K."/>
            <person name="Hibbett D.S."/>
            <person name="Grigoriev I.V."/>
        </authorList>
    </citation>
    <scope>NUCLEOTIDE SEQUENCE</scope>
    <source>
        <strain evidence="9">TFB9207</strain>
    </source>
</reference>
<dbReference type="GO" id="GO:0071949">
    <property type="term" value="F:FAD binding"/>
    <property type="evidence" value="ECO:0007669"/>
    <property type="project" value="InterPro"/>
</dbReference>
<gene>
    <name evidence="9" type="ORF">F5878DRAFT_654630</name>
</gene>
<dbReference type="GO" id="GO:0016709">
    <property type="term" value="F:oxidoreductase activity, acting on paired donors, with incorporation or reduction of molecular oxygen, NAD(P)H as one donor, and incorporation of one atom of oxygen"/>
    <property type="evidence" value="ECO:0007669"/>
    <property type="project" value="UniProtKB-ARBA"/>
</dbReference>
<dbReference type="Gene3D" id="3.40.30.120">
    <property type="match status" value="1"/>
</dbReference>
<dbReference type="SUPFAM" id="SSF51905">
    <property type="entry name" value="FAD/NAD(P)-binding domain"/>
    <property type="match status" value="1"/>
</dbReference>
<dbReference type="Proteomes" id="UP001163846">
    <property type="component" value="Unassembled WGS sequence"/>
</dbReference>